<feature type="domain" description="HTH cro/C1-type" evidence="1">
    <location>
        <begin position="5"/>
        <end position="59"/>
    </location>
</feature>
<evidence type="ECO:0000313" key="3">
    <source>
        <dbReference type="Proteomes" id="UP001335737"/>
    </source>
</evidence>
<proteinExistence type="predicted"/>
<evidence type="ECO:0000259" key="1">
    <source>
        <dbReference type="PROSITE" id="PS50943"/>
    </source>
</evidence>
<accession>A0ABU6KAF6</accession>
<comment type="caution">
    <text evidence="2">The sequence shown here is derived from an EMBL/GenBank/DDBJ whole genome shotgun (WGS) entry which is preliminary data.</text>
</comment>
<gene>
    <name evidence="2" type="ORF">QGM71_01020</name>
</gene>
<dbReference type="InterPro" id="IPR001387">
    <property type="entry name" value="Cro/C1-type_HTH"/>
</dbReference>
<dbReference type="Pfam" id="PF01381">
    <property type="entry name" value="HTH_3"/>
    <property type="match status" value="1"/>
</dbReference>
<dbReference type="SMART" id="SM00530">
    <property type="entry name" value="HTH_XRE"/>
    <property type="match status" value="1"/>
</dbReference>
<dbReference type="EMBL" id="JARZFX010000001">
    <property type="protein sequence ID" value="MEC5422073.1"/>
    <property type="molecule type" value="Genomic_DNA"/>
</dbReference>
<keyword evidence="3" id="KW-1185">Reference proteome</keyword>
<dbReference type="CDD" id="cd00093">
    <property type="entry name" value="HTH_XRE"/>
    <property type="match status" value="1"/>
</dbReference>
<organism evidence="2 3">
    <name type="scientific">Virgibacillus tibetensis</name>
    <dbReference type="NCBI Taxonomy" id="3042313"/>
    <lineage>
        <taxon>Bacteria</taxon>
        <taxon>Bacillati</taxon>
        <taxon>Bacillota</taxon>
        <taxon>Bacilli</taxon>
        <taxon>Bacillales</taxon>
        <taxon>Bacillaceae</taxon>
        <taxon>Virgibacillus</taxon>
    </lineage>
</organism>
<dbReference type="InterPro" id="IPR010982">
    <property type="entry name" value="Lambda_DNA-bd_dom_sf"/>
</dbReference>
<name>A0ABU6KAF6_9BACI</name>
<dbReference type="SUPFAM" id="SSF47413">
    <property type="entry name" value="lambda repressor-like DNA-binding domains"/>
    <property type="match status" value="1"/>
</dbReference>
<sequence length="75" mass="9004">MQWQLLKLRKEHNLSQEKMSKIARMSVVSYGKKERGEIQFSSDEMFSLKEYFGLPMEQIFLPRNFTQNEEKEVSN</sequence>
<dbReference type="PROSITE" id="PS50943">
    <property type="entry name" value="HTH_CROC1"/>
    <property type="match status" value="1"/>
</dbReference>
<reference evidence="2 3" key="1">
    <citation type="journal article" date="2024" name="Int. J. Syst. Evol. Microbiol.">
        <title>Virgibacillus tibetensis sp. nov., isolated from salt lake on the Tibetan Plateau of China.</title>
        <authorList>
            <person name="Phurbu D."/>
            <person name="Liu Z.-X."/>
            <person name="Wang R."/>
            <person name="Zheng Y.-Y."/>
            <person name="Liu H.-C."/>
            <person name="Zhou Y.-G."/>
            <person name="Yu Y.-J."/>
            <person name="Li A.-H."/>
        </authorList>
    </citation>
    <scope>NUCLEOTIDE SEQUENCE [LARGE SCALE GENOMIC DNA]</scope>
    <source>
        <strain evidence="2 3">C22-A2</strain>
    </source>
</reference>
<protein>
    <submittedName>
        <fullName evidence="2">Helix-turn-helix transcriptional regulator</fullName>
    </submittedName>
</protein>
<evidence type="ECO:0000313" key="2">
    <source>
        <dbReference type="EMBL" id="MEC5422073.1"/>
    </source>
</evidence>
<dbReference type="Proteomes" id="UP001335737">
    <property type="component" value="Unassembled WGS sequence"/>
</dbReference>
<dbReference type="RefSeq" id="WP_327605646.1">
    <property type="nucleotide sequence ID" value="NZ_JARZFX010000001.1"/>
</dbReference>
<dbReference type="Gene3D" id="1.10.260.40">
    <property type="entry name" value="lambda repressor-like DNA-binding domains"/>
    <property type="match status" value="1"/>
</dbReference>